<dbReference type="AlphaFoldDB" id="A0A6N2V1V7"/>
<feature type="transmembrane region" description="Helical" evidence="6">
    <location>
        <begin position="178"/>
        <end position="195"/>
    </location>
</feature>
<gene>
    <name evidence="7" type="ORF">BGLFYP119_02395</name>
</gene>
<evidence type="ECO:0008006" key="8">
    <source>
        <dbReference type="Google" id="ProtNLM"/>
    </source>
</evidence>
<dbReference type="InterPro" id="IPR003740">
    <property type="entry name" value="YitT"/>
</dbReference>
<dbReference type="InterPro" id="IPR051461">
    <property type="entry name" value="UPF0750_membrane"/>
</dbReference>
<evidence type="ECO:0000256" key="1">
    <source>
        <dbReference type="ARBA" id="ARBA00004651"/>
    </source>
</evidence>
<feature type="transmembrane region" description="Helical" evidence="6">
    <location>
        <begin position="112"/>
        <end position="133"/>
    </location>
</feature>
<evidence type="ECO:0000256" key="3">
    <source>
        <dbReference type="ARBA" id="ARBA00022692"/>
    </source>
</evidence>
<keyword evidence="4 6" id="KW-1133">Transmembrane helix</keyword>
<organism evidence="7">
    <name type="scientific">Blautia glucerasea</name>
    <dbReference type="NCBI Taxonomy" id="536633"/>
    <lineage>
        <taxon>Bacteria</taxon>
        <taxon>Bacillati</taxon>
        <taxon>Bacillota</taxon>
        <taxon>Clostridia</taxon>
        <taxon>Lachnospirales</taxon>
        <taxon>Lachnospiraceae</taxon>
        <taxon>Blautia</taxon>
    </lineage>
</organism>
<dbReference type="EMBL" id="CACRST010000024">
    <property type="protein sequence ID" value="VYT23950.1"/>
    <property type="molecule type" value="Genomic_DNA"/>
</dbReference>
<protein>
    <recommendedName>
        <fullName evidence="8">YitT family protein</fullName>
    </recommendedName>
</protein>
<name>A0A6N2V1V7_9FIRM</name>
<reference evidence="7" key="1">
    <citation type="submission" date="2019-11" db="EMBL/GenBank/DDBJ databases">
        <authorList>
            <person name="Feng L."/>
        </authorList>
    </citation>
    <scope>NUCLEOTIDE SEQUENCE</scope>
    <source>
        <strain evidence="7">BgluceraseaLFYP119</strain>
    </source>
</reference>
<dbReference type="PANTHER" id="PTHR33545">
    <property type="entry name" value="UPF0750 MEMBRANE PROTEIN YITT-RELATED"/>
    <property type="match status" value="1"/>
</dbReference>
<evidence type="ECO:0000256" key="6">
    <source>
        <dbReference type="SAM" id="Phobius"/>
    </source>
</evidence>
<evidence type="ECO:0000256" key="5">
    <source>
        <dbReference type="ARBA" id="ARBA00023136"/>
    </source>
</evidence>
<keyword evidence="2" id="KW-1003">Cell membrane</keyword>
<evidence type="ECO:0000256" key="2">
    <source>
        <dbReference type="ARBA" id="ARBA00022475"/>
    </source>
</evidence>
<dbReference type="Pfam" id="PF02588">
    <property type="entry name" value="YitT_membrane"/>
    <property type="match status" value="1"/>
</dbReference>
<comment type="subcellular location">
    <subcellularLocation>
        <location evidence="1">Cell membrane</location>
        <topology evidence="1">Multi-pass membrane protein</topology>
    </subcellularLocation>
</comment>
<keyword evidence="5 6" id="KW-0472">Membrane</keyword>
<feature type="transmembrane region" description="Helical" evidence="6">
    <location>
        <begin position="48"/>
        <end position="72"/>
    </location>
</feature>
<evidence type="ECO:0000313" key="7">
    <source>
        <dbReference type="EMBL" id="VYT23950.1"/>
    </source>
</evidence>
<accession>A0A6N2V1V7</accession>
<sequence length="212" mass="22471">MGSIWKEIKMSSVLLLLGGSALLAFGIYNVHSVSGVTEGGILGLTLLLEYWFGISPSVSGLLLTVLCYFLGWKLLGKTFLIYSFISAAGFSVFYGIFEQFEPLFPEIGKKPLLAAVVGALFVGISVGICVRAGGAPTGDDALAMSLSSVLPVDIQWIYLVSDLVVLAASLSYIPLNKIMYSLLTVILSGQIIGVMQKIRPPKSAAVADVSQS</sequence>
<keyword evidence="3 6" id="KW-0812">Transmembrane</keyword>
<feature type="transmembrane region" description="Helical" evidence="6">
    <location>
        <begin position="154"/>
        <end position="172"/>
    </location>
</feature>
<dbReference type="GO" id="GO:0005886">
    <property type="term" value="C:plasma membrane"/>
    <property type="evidence" value="ECO:0007669"/>
    <property type="project" value="UniProtKB-SubCell"/>
</dbReference>
<dbReference type="PANTHER" id="PTHR33545:SF10">
    <property type="entry name" value="UPF0750 MEMBRANE PROTEIN YPJC"/>
    <property type="match status" value="1"/>
</dbReference>
<evidence type="ECO:0000256" key="4">
    <source>
        <dbReference type="ARBA" id="ARBA00022989"/>
    </source>
</evidence>
<feature type="transmembrane region" description="Helical" evidence="6">
    <location>
        <begin position="79"/>
        <end position="97"/>
    </location>
</feature>
<dbReference type="RefSeq" id="WP_156354860.1">
    <property type="nucleotide sequence ID" value="NZ_CACRST010000024.1"/>
</dbReference>
<proteinExistence type="predicted"/>